<name>W4H591_APHAT</name>
<reference evidence="1" key="1">
    <citation type="submission" date="2013-12" db="EMBL/GenBank/DDBJ databases">
        <title>The Genome Sequence of Aphanomyces astaci APO3.</title>
        <authorList>
            <consortium name="The Broad Institute Genomics Platform"/>
            <person name="Russ C."/>
            <person name="Tyler B."/>
            <person name="van West P."/>
            <person name="Dieguez-Uribeondo J."/>
            <person name="Young S.K."/>
            <person name="Zeng Q."/>
            <person name="Gargeya S."/>
            <person name="Fitzgerald M."/>
            <person name="Abouelleil A."/>
            <person name="Alvarado L."/>
            <person name="Chapman S.B."/>
            <person name="Gainer-Dewar J."/>
            <person name="Goldberg J."/>
            <person name="Griggs A."/>
            <person name="Gujja S."/>
            <person name="Hansen M."/>
            <person name="Howarth C."/>
            <person name="Imamovic A."/>
            <person name="Ireland A."/>
            <person name="Larimer J."/>
            <person name="McCowan C."/>
            <person name="Murphy C."/>
            <person name="Pearson M."/>
            <person name="Poon T.W."/>
            <person name="Priest M."/>
            <person name="Roberts A."/>
            <person name="Saif S."/>
            <person name="Shea T."/>
            <person name="Sykes S."/>
            <person name="Wortman J."/>
            <person name="Nusbaum C."/>
            <person name="Birren B."/>
        </authorList>
    </citation>
    <scope>NUCLEOTIDE SEQUENCE [LARGE SCALE GENOMIC DNA]</scope>
    <source>
        <strain evidence="1">APO3</strain>
    </source>
</reference>
<dbReference type="AlphaFoldDB" id="W4H591"/>
<sequence>MGYQSLGPRHYGHWKRKDVLGPSGGRLGLSRSVEGSLSHQIQQLLPVLMGARDYRGAAGVLSVIYTHLMSDPAACVTTSLEILRRLPDSTPTLVEFYQSLLEWQSDHISNDVILRERFLLYLLQGDLHEAYAYYKEHMQLEVLQQDIHVIASFGMVCYWLLFREDQAIRDAYIHAPLSSQSNDDGDNDDIMDNDQETQFPIRHVVGTATLYQEASVSFRRAMTLSPESNVFVEYYVQILVMKNDIELAADYLEHFYHLHPTEPHACRMLFEFFQRYFPASVASHVDICIRWNTLDPSTLVPLKALVECFAQDLVTKGQLVASLCHSLDHCGSNMYQQLHPDTTLWIWQQLADVLGPVSLPPLSQHVALYFEPRQWWRRVYTTNTSSANELTLLNVLQCIVFVRVWGVEALSHTLELATLVHSPHHDVATLATRFHLDSLTRQPTRQPASPSSLKCIGLPVVRTLSQPLSWRPSIGQLRTPHLLKRPQVLTSFELEDAVQVHQVATGAAPPPCRIPRPVNNTIDARVTLESSQSKHQQQHPMDWLLGQRSRQTNPWHMDMTSSVLHAIQTDTSSSSTGGLVLTDKDCFAAAMEDELLLVSPPSTAPLHHLHTSYLYKCLPVPPSSQQAGIIVKALRRYHPFLPQYRIPARFLHWIQHYMMRHGLHATSPKCLEHVESKWRRQYGRCRGLPSIEAVAAAMDYFKRNPVILPRRIRDRFRAFVSAHGRVNLLHLCRVFYTLLGARYPPDLPFSSVLVATARQWMQDGDPRGSVGTALACYPPPLRNRNDDADNAWTRALNEDPPVTESSFLVPANERYLSSIREWLEKEAPISNAALMYYMHMHFDATDPAFPSSNVVTAMIEYVRVQVHAEFADVPSLEDSIYYSLPHRTSKPAHRRYLETVVLPRQPFMPFEDVCRVMLDKTKLPPSKYPAPTVPELYAWWRAAVKDFVTAGMGLGTVVPHVDEAEAALPPPPPTARGDGIEIAKQKLKMLNLPDDMEIFPI</sequence>
<dbReference type="InterPro" id="IPR039495">
    <property type="entry name" value="TAF1A"/>
</dbReference>
<dbReference type="Pfam" id="PF14929">
    <property type="entry name" value="TAF1_subA"/>
    <property type="match status" value="1"/>
</dbReference>
<organism evidence="1">
    <name type="scientific">Aphanomyces astaci</name>
    <name type="common">Crayfish plague agent</name>
    <dbReference type="NCBI Taxonomy" id="112090"/>
    <lineage>
        <taxon>Eukaryota</taxon>
        <taxon>Sar</taxon>
        <taxon>Stramenopiles</taxon>
        <taxon>Oomycota</taxon>
        <taxon>Saprolegniomycetes</taxon>
        <taxon>Saprolegniales</taxon>
        <taxon>Verrucalvaceae</taxon>
        <taxon>Aphanomyces</taxon>
    </lineage>
</organism>
<dbReference type="VEuPathDB" id="FungiDB:H257_02142"/>
<dbReference type="RefSeq" id="XP_009823964.1">
    <property type="nucleotide sequence ID" value="XM_009825662.1"/>
</dbReference>
<evidence type="ECO:0000313" key="1">
    <source>
        <dbReference type="EMBL" id="ETV87165.1"/>
    </source>
</evidence>
<gene>
    <name evidence="1" type="ORF">H257_02142</name>
</gene>
<accession>W4H591</accession>
<dbReference type="InterPro" id="IPR011990">
    <property type="entry name" value="TPR-like_helical_dom_sf"/>
</dbReference>
<protein>
    <submittedName>
        <fullName evidence="1">Uncharacterized protein</fullName>
    </submittedName>
</protein>
<dbReference type="GO" id="GO:0006360">
    <property type="term" value="P:transcription by RNA polymerase I"/>
    <property type="evidence" value="ECO:0007669"/>
    <property type="project" value="InterPro"/>
</dbReference>
<proteinExistence type="predicted"/>
<dbReference type="OrthoDB" id="77293at2759"/>
<dbReference type="EMBL" id="KI913116">
    <property type="protein sequence ID" value="ETV87165.1"/>
    <property type="molecule type" value="Genomic_DNA"/>
</dbReference>
<dbReference type="GeneID" id="20804138"/>
<dbReference type="GO" id="GO:0000120">
    <property type="term" value="C:RNA polymerase I transcription regulator complex"/>
    <property type="evidence" value="ECO:0007669"/>
    <property type="project" value="InterPro"/>
</dbReference>
<dbReference type="SUPFAM" id="SSF48452">
    <property type="entry name" value="TPR-like"/>
    <property type="match status" value="1"/>
</dbReference>
<dbReference type="Gene3D" id="1.25.40.10">
    <property type="entry name" value="Tetratricopeptide repeat domain"/>
    <property type="match status" value="1"/>
</dbReference>